<sequence>MKQPKSYVPNRTNRSQQNRKKLSPNTSPPSGPTVGPKLPAKNLVMGPDLVSIPTQIRLTE</sequence>
<keyword evidence="3" id="KW-1185">Reference proteome</keyword>
<protein>
    <submittedName>
        <fullName evidence="2">Uncharacterized protein</fullName>
    </submittedName>
</protein>
<dbReference type="AlphaFoldDB" id="A0A1R3G0K7"/>
<dbReference type="EMBL" id="AWUE01024104">
    <property type="protein sequence ID" value="OMO51617.1"/>
    <property type="molecule type" value="Genomic_DNA"/>
</dbReference>
<organism evidence="2 3">
    <name type="scientific">Corchorus olitorius</name>
    <dbReference type="NCBI Taxonomy" id="93759"/>
    <lineage>
        <taxon>Eukaryota</taxon>
        <taxon>Viridiplantae</taxon>
        <taxon>Streptophyta</taxon>
        <taxon>Embryophyta</taxon>
        <taxon>Tracheophyta</taxon>
        <taxon>Spermatophyta</taxon>
        <taxon>Magnoliopsida</taxon>
        <taxon>eudicotyledons</taxon>
        <taxon>Gunneridae</taxon>
        <taxon>Pentapetalae</taxon>
        <taxon>rosids</taxon>
        <taxon>malvids</taxon>
        <taxon>Malvales</taxon>
        <taxon>Malvaceae</taxon>
        <taxon>Grewioideae</taxon>
        <taxon>Apeibeae</taxon>
        <taxon>Corchorus</taxon>
    </lineage>
</organism>
<dbReference type="Proteomes" id="UP000187203">
    <property type="component" value="Unassembled WGS sequence"/>
</dbReference>
<evidence type="ECO:0000313" key="2">
    <source>
        <dbReference type="EMBL" id="OMO51617.1"/>
    </source>
</evidence>
<reference evidence="3" key="1">
    <citation type="submission" date="2013-09" db="EMBL/GenBank/DDBJ databases">
        <title>Corchorus olitorius genome sequencing.</title>
        <authorList>
            <person name="Alam M."/>
            <person name="Haque M.S."/>
            <person name="Islam M.S."/>
            <person name="Emdad E.M."/>
            <person name="Islam M.M."/>
            <person name="Ahmed B."/>
            <person name="Halim A."/>
            <person name="Hossen Q.M.M."/>
            <person name="Hossain M.Z."/>
            <person name="Ahmed R."/>
            <person name="Khan M.M."/>
            <person name="Islam R."/>
            <person name="Rashid M.M."/>
            <person name="Khan S.A."/>
            <person name="Rahman M.S."/>
            <person name="Alam M."/>
            <person name="Yahiya A.S."/>
            <person name="Khan M.S."/>
            <person name="Azam M.S."/>
            <person name="Haque T."/>
            <person name="Lashkar M.Z.H."/>
            <person name="Akhand A.I."/>
            <person name="Morshed G."/>
            <person name="Roy S."/>
            <person name="Uddin K.S."/>
            <person name="Rabeya T."/>
            <person name="Hossain A.S."/>
            <person name="Chowdhury A."/>
            <person name="Snigdha A.R."/>
            <person name="Mortoza M.S."/>
            <person name="Matin S.A."/>
            <person name="Hoque S.M.E."/>
            <person name="Islam M.K."/>
            <person name="Roy D.K."/>
            <person name="Haider R."/>
            <person name="Moosa M.M."/>
            <person name="Elias S.M."/>
            <person name="Hasan A.M."/>
            <person name="Jahan S."/>
            <person name="Shafiuddin M."/>
            <person name="Mahmood N."/>
            <person name="Shommy N.S."/>
        </authorList>
    </citation>
    <scope>NUCLEOTIDE SEQUENCE [LARGE SCALE GENOMIC DNA]</scope>
    <source>
        <strain evidence="3">cv. O-4</strain>
    </source>
</reference>
<name>A0A1R3G0K7_9ROSI</name>
<feature type="region of interest" description="Disordered" evidence="1">
    <location>
        <begin position="1"/>
        <end position="60"/>
    </location>
</feature>
<proteinExistence type="predicted"/>
<comment type="caution">
    <text evidence="2">The sequence shown here is derived from an EMBL/GenBank/DDBJ whole genome shotgun (WGS) entry which is preliminary data.</text>
</comment>
<gene>
    <name evidence="2" type="ORF">COLO4_37597</name>
</gene>
<evidence type="ECO:0000256" key="1">
    <source>
        <dbReference type="SAM" id="MobiDB-lite"/>
    </source>
</evidence>
<evidence type="ECO:0000313" key="3">
    <source>
        <dbReference type="Proteomes" id="UP000187203"/>
    </source>
</evidence>
<accession>A0A1R3G0K7</accession>
<dbReference type="OrthoDB" id="10440726at2759"/>